<dbReference type="Proteomes" id="UP000078200">
    <property type="component" value="Unassembled WGS sequence"/>
</dbReference>
<protein>
    <submittedName>
        <fullName evidence="1">Uncharacterized protein</fullName>
    </submittedName>
</protein>
<dbReference type="AlphaFoldDB" id="A0A1A9UCU5"/>
<dbReference type="EnsemblMetazoa" id="GAUT000232-RA">
    <property type="protein sequence ID" value="GAUT000232-PA"/>
    <property type="gene ID" value="GAUT000232"/>
</dbReference>
<name>A0A1A9UCU5_GLOAU</name>
<evidence type="ECO:0000313" key="1">
    <source>
        <dbReference type="EnsemblMetazoa" id="GAUT000232-PA"/>
    </source>
</evidence>
<sequence length="138" mass="15599">MERLTVSVSATVMESKGIDKNKSCSEHKININLLPRDGAYSTRLETFVSPHIVSQQPMMDTNWWGIPGEITLANPLFYRSGRHYVLLGVEFNFGLLQAGNMALKKGLPCMRNTGLRWVISRPQPYLDSAAFSRKQEKL</sequence>
<evidence type="ECO:0000313" key="2">
    <source>
        <dbReference type="Proteomes" id="UP000078200"/>
    </source>
</evidence>
<proteinExistence type="predicted"/>
<accession>A0A1A9UCU5</accession>
<keyword evidence="2" id="KW-1185">Reference proteome</keyword>
<dbReference type="VEuPathDB" id="VectorBase:GAUT000232"/>
<organism evidence="1 2">
    <name type="scientific">Glossina austeni</name>
    <name type="common">Savannah tsetse fly</name>
    <dbReference type="NCBI Taxonomy" id="7395"/>
    <lineage>
        <taxon>Eukaryota</taxon>
        <taxon>Metazoa</taxon>
        <taxon>Ecdysozoa</taxon>
        <taxon>Arthropoda</taxon>
        <taxon>Hexapoda</taxon>
        <taxon>Insecta</taxon>
        <taxon>Pterygota</taxon>
        <taxon>Neoptera</taxon>
        <taxon>Endopterygota</taxon>
        <taxon>Diptera</taxon>
        <taxon>Brachycera</taxon>
        <taxon>Muscomorpha</taxon>
        <taxon>Hippoboscoidea</taxon>
        <taxon>Glossinidae</taxon>
        <taxon>Glossina</taxon>
    </lineage>
</organism>
<reference evidence="1" key="1">
    <citation type="submission" date="2020-05" db="UniProtKB">
        <authorList>
            <consortium name="EnsemblMetazoa"/>
        </authorList>
    </citation>
    <scope>IDENTIFICATION</scope>
    <source>
        <strain evidence="1">TTRI</strain>
    </source>
</reference>